<dbReference type="Gene3D" id="3.10.450.50">
    <property type="match status" value="1"/>
</dbReference>
<keyword evidence="2" id="KW-1185">Reference proteome</keyword>
<dbReference type="EMBL" id="RJUF01000175">
    <property type="protein sequence ID" value="MCP9764695.1"/>
    <property type="molecule type" value="Genomic_DNA"/>
</dbReference>
<dbReference type="AlphaFoldDB" id="A0AAE3KXD1"/>
<sequence length="147" mass="16811">MNKLTFFVFSLLIFNKTYAQSDQQQIENTISTFFDGIYKRDTVLISSVLHKNCSLNSVNILAGKPAQHKSETMSGFFKSIASIPSNVILEERLLVHKIQVDEALAIDWTPYEFYVNQKLSHKGTNVFTLVKTGDSWKIFSIIDTRKK</sequence>
<reference evidence="1 2" key="1">
    <citation type="submission" date="2018-11" db="EMBL/GenBank/DDBJ databases">
        <title>Novel bacteria species description.</title>
        <authorList>
            <person name="Han J.-H."/>
        </authorList>
    </citation>
    <scope>NUCLEOTIDE SEQUENCE [LARGE SCALE GENOMIC DNA]</scope>
    <source>
        <strain evidence="1 2">KCTC23259</strain>
    </source>
</reference>
<dbReference type="RefSeq" id="WP_255038387.1">
    <property type="nucleotide sequence ID" value="NZ_RJUF01000175.1"/>
</dbReference>
<accession>A0AAE3KXD1</accession>
<comment type="caution">
    <text evidence="1">The sequence shown here is derived from an EMBL/GenBank/DDBJ whole genome shotgun (WGS) entry which is preliminary data.</text>
</comment>
<proteinExistence type="predicted"/>
<dbReference type="InterPro" id="IPR039437">
    <property type="entry name" value="FrzH/put_lumazine-bd"/>
</dbReference>
<evidence type="ECO:0000313" key="1">
    <source>
        <dbReference type="EMBL" id="MCP9764695.1"/>
    </source>
</evidence>
<evidence type="ECO:0000313" key="2">
    <source>
        <dbReference type="Proteomes" id="UP001204144"/>
    </source>
</evidence>
<organism evidence="1 2">
    <name type="scientific">Lacihabitans soyangensis</name>
    <dbReference type="NCBI Taxonomy" id="869394"/>
    <lineage>
        <taxon>Bacteria</taxon>
        <taxon>Pseudomonadati</taxon>
        <taxon>Bacteroidota</taxon>
        <taxon>Cytophagia</taxon>
        <taxon>Cytophagales</taxon>
        <taxon>Leadbetterellaceae</taxon>
        <taxon>Lacihabitans</taxon>
    </lineage>
</organism>
<dbReference type="InterPro" id="IPR032710">
    <property type="entry name" value="NTF2-like_dom_sf"/>
</dbReference>
<dbReference type="Pfam" id="PF12893">
    <property type="entry name" value="Lumazine_bd_2"/>
    <property type="match status" value="1"/>
</dbReference>
<dbReference type="Proteomes" id="UP001204144">
    <property type="component" value="Unassembled WGS sequence"/>
</dbReference>
<protein>
    <submittedName>
        <fullName evidence="1">Nuclear transport factor 2 family protein</fullName>
    </submittedName>
</protein>
<gene>
    <name evidence="1" type="ORF">EGI31_17285</name>
</gene>
<dbReference type="SUPFAM" id="SSF54427">
    <property type="entry name" value="NTF2-like"/>
    <property type="match status" value="1"/>
</dbReference>
<name>A0AAE3KXD1_9BACT</name>